<feature type="domain" description="Beta-lactamase-related" evidence="2">
    <location>
        <begin position="34"/>
        <end position="375"/>
    </location>
</feature>
<organism evidence="4 5">
    <name type="scientific">Spirosoma profusum</name>
    <dbReference type="NCBI Taxonomy" id="2771354"/>
    <lineage>
        <taxon>Bacteria</taxon>
        <taxon>Pseudomonadati</taxon>
        <taxon>Bacteroidota</taxon>
        <taxon>Cytophagia</taxon>
        <taxon>Cytophagales</taxon>
        <taxon>Cytophagaceae</taxon>
        <taxon>Spirosoma</taxon>
    </lineage>
</organism>
<proteinExistence type="predicted"/>
<sequence>MKTSLLRLLPVFILTCFIWNNSVNAQPITSAQIDDVVQRTLTTFDVPGIAVAVVKDGKVIHSKGYGVRSLRTKEKVDENTLFGIASNSKAFTSALLGILIDEGKLKWDDKVIDYIPEFRMYNGYVTEEFTIRDLLTHRSGLGLGAGDLMFWSDSSNFTMKDIIHNLRYLKPVSGFRTKYDYDNLLYMVAGEVIERISGKSWEAFVEERIMKPLQMTRSAGTYSRLADKVNVIDAHASVNGKVQVISRDMFRFGNSAGGINSSVADMSKWVIMQLNRGKYGPNQSQQLFSVNVHNDMWAPQTITPVSPTPVPPYNTHFSAYGLGWGLSDVKGYKQVTHTGGLAGMVTQVTLLPELQLGIIVFTNQQVGAAFSAVTNTIKDSYLGLPQTDWVKTFSERVKKGQDEANQITKNIWDSIEKEQKGGTSKTDVTSYLGTYHDNWFGDVLISKKNGQLWFQSLRSPKLTGEMFFYKNNTFIVKWLNRSLDADAYVTFQTDETMKPVSLKMKPISPLTDFSFDFQDLDLQRVPEKTAN</sequence>
<keyword evidence="1" id="KW-0732">Signal</keyword>
<protein>
    <submittedName>
        <fullName evidence="4">Serine hydrolase</fullName>
    </submittedName>
</protein>
<dbReference type="InterPro" id="IPR050491">
    <property type="entry name" value="AmpC-like"/>
</dbReference>
<dbReference type="PANTHER" id="PTHR46825:SF15">
    <property type="entry name" value="BETA-LACTAMASE-RELATED DOMAIN-CONTAINING PROTEIN"/>
    <property type="match status" value="1"/>
</dbReference>
<dbReference type="Gene3D" id="2.40.128.600">
    <property type="match status" value="1"/>
</dbReference>
<dbReference type="Gene3D" id="3.40.710.10">
    <property type="entry name" value="DD-peptidase/beta-lactamase superfamily"/>
    <property type="match status" value="1"/>
</dbReference>
<keyword evidence="5" id="KW-1185">Reference proteome</keyword>
<keyword evidence="4" id="KW-0378">Hydrolase</keyword>
<dbReference type="Pfam" id="PF00144">
    <property type="entry name" value="Beta-lactamase"/>
    <property type="match status" value="1"/>
</dbReference>
<dbReference type="RefSeq" id="WP_190885707.1">
    <property type="nucleotide sequence ID" value="NZ_JACWZY010000002.1"/>
</dbReference>
<feature type="domain" description="Peptidase S12 Pab87-related C-terminal" evidence="3">
    <location>
        <begin position="419"/>
        <end position="524"/>
    </location>
</feature>
<evidence type="ECO:0000259" key="2">
    <source>
        <dbReference type="Pfam" id="PF00144"/>
    </source>
</evidence>
<evidence type="ECO:0000259" key="3">
    <source>
        <dbReference type="Pfam" id="PF11954"/>
    </source>
</evidence>
<feature type="chain" id="PRO_5037081734" evidence="1">
    <location>
        <begin position="26"/>
        <end position="531"/>
    </location>
</feature>
<dbReference type="GO" id="GO:0016787">
    <property type="term" value="F:hydrolase activity"/>
    <property type="evidence" value="ECO:0007669"/>
    <property type="project" value="UniProtKB-KW"/>
</dbReference>
<dbReference type="EMBL" id="JACWZY010000002">
    <property type="protein sequence ID" value="MBD2699871.1"/>
    <property type="molecule type" value="Genomic_DNA"/>
</dbReference>
<dbReference type="AlphaFoldDB" id="A0A926XUM5"/>
<comment type="caution">
    <text evidence="4">The sequence shown here is derived from an EMBL/GenBank/DDBJ whole genome shotgun (WGS) entry which is preliminary data.</text>
</comment>
<feature type="signal peptide" evidence="1">
    <location>
        <begin position="1"/>
        <end position="25"/>
    </location>
</feature>
<dbReference type="InterPro" id="IPR021860">
    <property type="entry name" value="Peptidase_S12_Pab87-rel_C"/>
</dbReference>
<dbReference type="Proteomes" id="UP000598820">
    <property type="component" value="Unassembled WGS sequence"/>
</dbReference>
<dbReference type="InterPro" id="IPR012338">
    <property type="entry name" value="Beta-lactam/transpept-like"/>
</dbReference>
<reference evidence="4" key="1">
    <citation type="submission" date="2020-09" db="EMBL/GenBank/DDBJ databases">
        <authorList>
            <person name="Kim M.K."/>
        </authorList>
    </citation>
    <scope>NUCLEOTIDE SEQUENCE</scope>
    <source>
        <strain evidence="4">BT702</strain>
    </source>
</reference>
<evidence type="ECO:0000313" key="4">
    <source>
        <dbReference type="EMBL" id="MBD2699871.1"/>
    </source>
</evidence>
<gene>
    <name evidence="4" type="ORF">IC229_04440</name>
</gene>
<name>A0A926XUM5_9BACT</name>
<dbReference type="PANTHER" id="PTHR46825">
    <property type="entry name" value="D-ALANYL-D-ALANINE-CARBOXYPEPTIDASE/ENDOPEPTIDASE AMPH"/>
    <property type="match status" value="1"/>
</dbReference>
<evidence type="ECO:0000313" key="5">
    <source>
        <dbReference type="Proteomes" id="UP000598820"/>
    </source>
</evidence>
<dbReference type="SUPFAM" id="SSF56601">
    <property type="entry name" value="beta-lactamase/transpeptidase-like"/>
    <property type="match status" value="1"/>
</dbReference>
<dbReference type="InterPro" id="IPR001466">
    <property type="entry name" value="Beta-lactam-related"/>
</dbReference>
<evidence type="ECO:0000256" key="1">
    <source>
        <dbReference type="SAM" id="SignalP"/>
    </source>
</evidence>
<dbReference type="Pfam" id="PF11954">
    <property type="entry name" value="DUF3471"/>
    <property type="match status" value="1"/>
</dbReference>
<accession>A0A926XUM5</accession>